<evidence type="ECO:0000313" key="2">
    <source>
        <dbReference type="EMBL" id="KKB50459.1"/>
    </source>
</evidence>
<dbReference type="EMBL" id="AQHW01000020">
    <property type="protein sequence ID" value="KKB50459.1"/>
    <property type="molecule type" value="Genomic_DNA"/>
</dbReference>
<gene>
    <name evidence="2" type="ORF">HMPREF1536_03995</name>
</gene>
<proteinExistence type="predicted"/>
<dbReference type="GO" id="GO:0000160">
    <property type="term" value="P:phosphorelay signal transduction system"/>
    <property type="evidence" value="ECO:0007669"/>
    <property type="project" value="InterPro"/>
</dbReference>
<dbReference type="SUPFAM" id="SSF47226">
    <property type="entry name" value="Histidine-containing phosphotransfer domain, HPT domain"/>
    <property type="match status" value="1"/>
</dbReference>
<protein>
    <recommendedName>
        <fullName evidence="1">HPt domain-containing protein</fullName>
    </recommendedName>
</protein>
<evidence type="ECO:0000313" key="3">
    <source>
        <dbReference type="Proteomes" id="UP000033035"/>
    </source>
</evidence>
<dbReference type="InterPro" id="IPR036641">
    <property type="entry name" value="HPT_dom_sf"/>
</dbReference>
<dbReference type="RefSeq" id="WP_028729468.1">
    <property type="nucleotide sequence ID" value="NZ_KE386763.1"/>
</dbReference>
<organism evidence="2 3">
    <name type="scientific">Parabacteroides gordonii MS-1 = DSM 23371</name>
    <dbReference type="NCBI Taxonomy" id="1203610"/>
    <lineage>
        <taxon>Bacteria</taxon>
        <taxon>Pseudomonadati</taxon>
        <taxon>Bacteroidota</taxon>
        <taxon>Bacteroidia</taxon>
        <taxon>Bacteroidales</taxon>
        <taxon>Tannerellaceae</taxon>
        <taxon>Parabacteroides</taxon>
    </lineage>
</organism>
<dbReference type="HOGENOM" id="CLU_131453_1_0_10"/>
<feature type="domain" description="HPt" evidence="1">
    <location>
        <begin position="41"/>
        <end position="109"/>
    </location>
</feature>
<accession>A0A0F5IXZ2</accession>
<evidence type="ECO:0000259" key="1">
    <source>
        <dbReference type="Pfam" id="PF01627"/>
    </source>
</evidence>
<dbReference type="Gene3D" id="1.20.120.160">
    <property type="entry name" value="HPT domain"/>
    <property type="match status" value="1"/>
</dbReference>
<dbReference type="GO" id="GO:0004672">
    <property type="term" value="F:protein kinase activity"/>
    <property type="evidence" value="ECO:0007669"/>
    <property type="project" value="UniProtKB-ARBA"/>
</dbReference>
<dbReference type="InterPro" id="IPR008207">
    <property type="entry name" value="Sig_transdc_His_kin_Hpt_dom"/>
</dbReference>
<dbReference type="Proteomes" id="UP000033035">
    <property type="component" value="Unassembled WGS sequence"/>
</dbReference>
<dbReference type="AlphaFoldDB" id="A0A0F5IXZ2"/>
<name>A0A0F5IXZ2_9BACT</name>
<comment type="caution">
    <text evidence="2">The sequence shown here is derived from an EMBL/GenBank/DDBJ whole genome shotgun (WGS) entry which is preliminary data.</text>
</comment>
<dbReference type="Pfam" id="PF01627">
    <property type="entry name" value="Hpt"/>
    <property type="match status" value="1"/>
</dbReference>
<dbReference type="STRING" id="1203610.HMPREF1536_03995"/>
<keyword evidence="3" id="KW-1185">Reference proteome</keyword>
<sequence length="119" mass="13957">MTDKYKCQLQEAGVNLDSALNRFMGNEMLYAKFLRNFVQDESFQKLEESLKAKEIHDAFMYAHTMKGIVANLGIQSLWDILTPMAEQLRNEDPENIPDQQEILKRRYNEICNIINENQL</sequence>
<dbReference type="PATRIC" id="fig|1203610.3.peg.4071"/>
<reference evidence="2 3" key="1">
    <citation type="submission" date="2013-04" db="EMBL/GenBank/DDBJ databases">
        <title>The Genome Sequence of Parabacteroides gordonii DSM 23371.</title>
        <authorList>
            <consortium name="The Broad Institute Genomics Platform"/>
            <person name="Earl A."/>
            <person name="Ward D."/>
            <person name="Feldgarden M."/>
            <person name="Gevers D."/>
            <person name="Martens E."/>
            <person name="Sakamoto M."/>
            <person name="Benno Y."/>
            <person name="Suzuki N."/>
            <person name="Matsunaga N."/>
            <person name="Koshihara K."/>
            <person name="Seki M."/>
            <person name="Komiya H."/>
            <person name="Walker B."/>
            <person name="Young S."/>
            <person name="Zeng Q."/>
            <person name="Gargeya S."/>
            <person name="Fitzgerald M."/>
            <person name="Haas B."/>
            <person name="Abouelleil A."/>
            <person name="Allen A.W."/>
            <person name="Alvarado L."/>
            <person name="Arachchi H.M."/>
            <person name="Berlin A.M."/>
            <person name="Chapman S.B."/>
            <person name="Gainer-Dewar J."/>
            <person name="Goldberg J."/>
            <person name="Griggs A."/>
            <person name="Gujja S."/>
            <person name="Hansen M."/>
            <person name="Howarth C."/>
            <person name="Imamovic A."/>
            <person name="Ireland A."/>
            <person name="Larimer J."/>
            <person name="McCowan C."/>
            <person name="Murphy C."/>
            <person name="Pearson M."/>
            <person name="Poon T.W."/>
            <person name="Priest M."/>
            <person name="Roberts A."/>
            <person name="Saif S."/>
            <person name="Shea T."/>
            <person name="Sisk P."/>
            <person name="Sykes S."/>
            <person name="Wortman J."/>
            <person name="Nusbaum C."/>
            <person name="Birren B."/>
        </authorList>
    </citation>
    <scope>NUCLEOTIDE SEQUENCE [LARGE SCALE GENOMIC DNA]</scope>
    <source>
        <strain evidence="2 3">MS-1</strain>
    </source>
</reference>